<sequence length="91" mass="10172">MALKRISTELGARKLLQHLVASGRCQIEHFDYPPIGHVNPEAYRNLLRDPEPEEAVAISDPRDYIPATGATPAEEPELPLTLEQPYAEAPW</sequence>
<comment type="caution">
    <text evidence="2">The sequence shown here is derived from an EMBL/GenBank/DDBJ whole genome shotgun (WGS) entry which is preliminary data.</text>
</comment>
<evidence type="ECO:0000313" key="3">
    <source>
        <dbReference type="Proteomes" id="UP000713222"/>
    </source>
</evidence>
<dbReference type="Proteomes" id="UP000713222">
    <property type="component" value="Unassembled WGS sequence"/>
</dbReference>
<feature type="region of interest" description="Disordered" evidence="1">
    <location>
        <begin position="62"/>
        <end position="91"/>
    </location>
</feature>
<accession>A0A964UZ44</accession>
<reference evidence="2" key="1">
    <citation type="submission" date="2018-10" db="EMBL/GenBank/DDBJ databases">
        <title>Iterative Subtractive Binning of Freshwater Chronoseries Metagenomes Recovers Nearly Complete Genomes from over Four Hundred Novel Species.</title>
        <authorList>
            <person name="Rodriguez-R L.M."/>
            <person name="Tsementzi D."/>
            <person name="Luo C."/>
            <person name="Konstantinidis K.T."/>
        </authorList>
    </citation>
    <scope>NUCLEOTIDE SEQUENCE</scope>
    <source>
        <strain evidence="2">WB7_6_001</strain>
    </source>
</reference>
<proteinExistence type="predicted"/>
<organism evidence="2 3">
    <name type="scientific">Candidatus Fonsibacter lacus</name>
    <dbReference type="NCBI Taxonomy" id="2576439"/>
    <lineage>
        <taxon>Bacteria</taxon>
        <taxon>Pseudomonadati</taxon>
        <taxon>Pseudomonadota</taxon>
        <taxon>Alphaproteobacteria</taxon>
        <taxon>Candidatus Pelagibacterales</taxon>
        <taxon>Candidatus Pelagibacterales incertae sedis</taxon>
        <taxon>Candidatus Fonsibacter</taxon>
    </lineage>
</organism>
<name>A0A964UZ44_9PROT</name>
<protein>
    <submittedName>
        <fullName evidence="2">Uncharacterized protein</fullName>
    </submittedName>
</protein>
<gene>
    <name evidence="2" type="ORF">EBV32_05100</name>
</gene>
<evidence type="ECO:0000256" key="1">
    <source>
        <dbReference type="SAM" id="MobiDB-lite"/>
    </source>
</evidence>
<evidence type="ECO:0000313" key="2">
    <source>
        <dbReference type="EMBL" id="NBN88445.1"/>
    </source>
</evidence>
<dbReference type="EMBL" id="RGET01000127">
    <property type="protein sequence ID" value="NBN88445.1"/>
    <property type="molecule type" value="Genomic_DNA"/>
</dbReference>
<feature type="compositionally biased region" description="Low complexity" evidence="1">
    <location>
        <begin position="66"/>
        <end position="83"/>
    </location>
</feature>
<dbReference type="AlphaFoldDB" id="A0A964UZ44"/>